<protein>
    <submittedName>
        <fullName evidence="2">Uncharacterized protein</fullName>
    </submittedName>
</protein>
<keyword evidence="1" id="KW-1133">Transmembrane helix</keyword>
<feature type="transmembrane region" description="Helical" evidence="1">
    <location>
        <begin position="117"/>
        <end position="136"/>
    </location>
</feature>
<evidence type="ECO:0000256" key="1">
    <source>
        <dbReference type="SAM" id="Phobius"/>
    </source>
</evidence>
<organism evidence="2 3">
    <name type="scientific">Zhengella mangrovi</name>
    <dbReference type="NCBI Taxonomy" id="1982044"/>
    <lineage>
        <taxon>Bacteria</taxon>
        <taxon>Pseudomonadati</taxon>
        <taxon>Pseudomonadota</taxon>
        <taxon>Alphaproteobacteria</taxon>
        <taxon>Hyphomicrobiales</taxon>
        <taxon>Notoacmeibacteraceae</taxon>
        <taxon>Zhengella</taxon>
    </lineage>
</organism>
<keyword evidence="1" id="KW-0812">Transmembrane</keyword>
<sequence length="204" mass="23697">MRKFWVWARWMFTKIPVYGQLINSDRDSLKAAGVELLIATMFSLLPIWLYPIIVRVGFAEEFWQHAKEFVENGEFFLFSSALVGPLIYSITKKYGEEGTTEEGGGRFPHIKSIQFPYGFWFVIISVFTCVFSAIFFGLMRANTVNNFPINLDRESLFAVSTIMYGFTLSCFFCVSVYRLNLENTTRAFGEDTKDLMKQWEHEND</sequence>
<gene>
    <name evidence="2" type="ORF">CSC94_10280</name>
</gene>
<dbReference type="EMBL" id="PDVP01000004">
    <property type="protein sequence ID" value="PHP67412.1"/>
    <property type="molecule type" value="Genomic_DNA"/>
</dbReference>
<evidence type="ECO:0000313" key="3">
    <source>
        <dbReference type="Proteomes" id="UP000221168"/>
    </source>
</evidence>
<feature type="transmembrane region" description="Helical" evidence="1">
    <location>
        <begin position="156"/>
        <end position="177"/>
    </location>
</feature>
<comment type="caution">
    <text evidence="2">The sequence shown here is derived from an EMBL/GenBank/DDBJ whole genome shotgun (WGS) entry which is preliminary data.</text>
</comment>
<keyword evidence="1" id="KW-0472">Membrane</keyword>
<proteinExistence type="predicted"/>
<evidence type="ECO:0000313" key="2">
    <source>
        <dbReference type="EMBL" id="PHP67412.1"/>
    </source>
</evidence>
<accession>A0A2G1QPH7</accession>
<name>A0A2G1QPH7_9HYPH</name>
<feature type="transmembrane region" description="Helical" evidence="1">
    <location>
        <begin position="73"/>
        <end position="91"/>
    </location>
</feature>
<keyword evidence="3" id="KW-1185">Reference proteome</keyword>
<dbReference type="AlphaFoldDB" id="A0A2G1QPH7"/>
<dbReference type="Proteomes" id="UP000221168">
    <property type="component" value="Unassembled WGS sequence"/>
</dbReference>
<feature type="transmembrane region" description="Helical" evidence="1">
    <location>
        <begin position="34"/>
        <end position="53"/>
    </location>
</feature>
<reference evidence="2 3" key="1">
    <citation type="submission" date="2017-10" db="EMBL/GenBank/DDBJ databases">
        <title>Sedimentibacterium mangrovi gen. nov., sp. nov., a novel member of family Phyllobacteriacea isolated from mangrove sediment.</title>
        <authorList>
            <person name="Liao H."/>
            <person name="Tian Y."/>
        </authorList>
    </citation>
    <scope>NUCLEOTIDE SEQUENCE [LARGE SCALE GENOMIC DNA]</scope>
    <source>
        <strain evidence="2 3">X9-2-2</strain>
    </source>
</reference>